<evidence type="ECO:0000313" key="3">
    <source>
        <dbReference type="Proteomes" id="UP000215767"/>
    </source>
</evidence>
<dbReference type="Gene3D" id="3.40.50.10140">
    <property type="entry name" value="Toll/interleukin-1 receptor homology (TIR) domain"/>
    <property type="match status" value="1"/>
</dbReference>
<name>A0A261V0L1_9BORD</name>
<protein>
    <recommendedName>
        <fullName evidence="1">TIR domain-containing protein</fullName>
    </recommendedName>
</protein>
<gene>
    <name evidence="2" type="ORF">CAL28_05010</name>
</gene>
<dbReference type="OrthoDB" id="2966832at2"/>
<dbReference type="RefSeq" id="WP_094840253.1">
    <property type="nucleotide sequence ID" value="NZ_NEVS01000001.1"/>
</dbReference>
<evidence type="ECO:0000313" key="2">
    <source>
        <dbReference type="EMBL" id="OZI67060.1"/>
    </source>
</evidence>
<proteinExistence type="predicted"/>
<accession>A0A261V0L1</accession>
<dbReference type="GO" id="GO:0007165">
    <property type="term" value="P:signal transduction"/>
    <property type="evidence" value="ECO:0007669"/>
    <property type="project" value="InterPro"/>
</dbReference>
<dbReference type="InterPro" id="IPR000157">
    <property type="entry name" value="TIR_dom"/>
</dbReference>
<dbReference type="InterPro" id="IPR035897">
    <property type="entry name" value="Toll_tir_struct_dom_sf"/>
</dbReference>
<keyword evidence="3" id="KW-1185">Reference proteome</keyword>
<comment type="caution">
    <text evidence="2">The sequence shown here is derived from an EMBL/GenBank/DDBJ whole genome shotgun (WGS) entry which is preliminary data.</text>
</comment>
<feature type="domain" description="TIR" evidence="1">
    <location>
        <begin position="72"/>
        <end position="214"/>
    </location>
</feature>
<dbReference type="Pfam" id="PF13676">
    <property type="entry name" value="TIR_2"/>
    <property type="match status" value="1"/>
</dbReference>
<dbReference type="SUPFAM" id="SSF52200">
    <property type="entry name" value="Toll/Interleukin receptor TIR domain"/>
    <property type="match status" value="1"/>
</dbReference>
<dbReference type="EMBL" id="NEVS01000001">
    <property type="protein sequence ID" value="OZI67060.1"/>
    <property type="molecule type" value="Genomic_DNA"/>
</dbReference>
<reference evidence="3" key="1">
    <citation type="submission" date="2017-05" db="EMBL/GenBank/DDBJ databases">
        <title>Complete and WGS of Bordetella genogroups.</title>
        <authorList>
            <person name="Spilker T."/>
            <person name="Lipuma J."/>
        </authorList>
    </citation>
    <scope>NUCLEOTIDE SEQUENCE [LARGE SCALE GENOMIC DNA]</scope>
    <source>
        <strain evidence="3">AU8856</strain>
    </source>
</reference>
<evidence type="ECO:0000259" key="1">
    <source>
        <dbReference type="PROSITE" id="PS50104"/>
    </source>
</evidence>
<dbReference type="Proteomes" id="UP000215767">
    <property type="component" value="Unassembled WGS sequence"/>
</dbReference>
<sequence length="214" mass="24269">MMITSDHGELPGFVVGVQEITPESRAAVRRRVAQHFGFTSMDAVLLCEPNGNLAKCEFDAMLENHERAKNLTPMKIFLSHKTADKPLVREFKKVLAEIGFEPWLDEDAMTAGAPLERTILKGFNDSCAAVFFVTPNFVDENFLATEVDYAIAQKRAKEERFEIITLQLSQDGKKGNVPDLLRRFVYKEPSSEAEALYEILRALPIRPHQISWRD</sequence>
<organism evidence="2 3">
    <name type="scientific">Bordetella genomosp. 11</name>
    <dbReference type="NCBI Taxonomy" id="1416808"/>
    <lineage>
        <taxon>Bacteria</taxon>
        <taxon>Pseudomonadati</taxon>
        <taxon>Pseudomonadota</taxon>
        <taxon>Betaproteobacteria</taxon>
        <taxon>Burkholderiales</taxon>
        <taxon>Alcaligenaceae</taxon>
        <taxon>Bordetella</taxon>
    </lineage>
</organism>
<dbReference type="PROSITE" id="PS50104">
    <property type="entry name" value="TIR"/>
    <property type="match status" value="1"/>
</dbReference>
<dbReference type="AlphaFoldDB" id="A0A261V0L1"/>